<gene>
    <name evidence="1" type="ORF">AsAng_0000550</name>
</gene>
<dbReference type="Proteomes" id="UP001060919">
    <property type="component" value="Chromosome"/>
</dbReference>
<name>A0A915VJU2_9BACT</name>
<sequence length="40" mass="4889">MINKEHLQKMDFKNSGKFNKKKLKKQTIFLFPPERSFTFI</sequence>
<keyword evidence="2" id="KW-1185">Reference proteome</keyword>
<protein>
    <submittedName>
        <fullName evidence="1">Uncharacterized protein</fullName>
    </submittedName>
</protein>
<reference evidence="1" key="1">
    <citation type="submission" date="2022-09" db="EMBL/GenBank/DDBJ databases">
        <title>Aureispira anguillicida sp. nov., isolated from Leptocephalus of Japanese eel Anguilla japonica.</title>
        <authorList>
            <person name="Yuasa K."/>
            <person name="Mekata T."/>
            <person name="Ikunari K."/>
        </authorList>
    </citation>
    <scope>NUCLEOTIDE SEQUENCE</scope>
    <source>
        <strain evidence="1">EL160426</strain>
    </source>
</reference>
<dbReference type="AlphaFoldDB" id="A0A915VJU2"/>
<proteinExistence type="predicted"/>
<dbReference type="KEGG" id="aup:AsAng_0000550"/>
<organism evidence="1 2">
    <name type="scientific">Aureispira anguillae</name>
    <dbReference type="NCBI Taxonomy" id="2864201"/>
    <lineage>
        <taxon>Bacteria</taxon>
        <taxon>Pseudomonadati</taxon>
        <taxon>Bacteroidota</taxon>
        <taxon>Saprospiria</taxon>
        <taxon>Saprospirales</taxon>
        <taxon>Saprospiraceae</taxon>
        <taxon>Aureispira</taxon>
    </lineage>
</organism>
<evidence type="ECO:0000313" key="2">
    <source>
        <dbReference type="Proteomes" id="UP001060919"/>
    </source>
</evidence>
<evidence type="ECO:0000313" key="1">
    <source>
        <dbReference type="EMBL" id="BDS09357.1"/>
    </source>
</evidence>
<dbReference type="EMBL" id="AP026867">
    <property type="protein sequence ID" value="BDS09357.1"/>
    <property type="molecule type" value="Genomic_DNA"/>
</dbReference>
<accession>A0A915VJU2</accession>